<dbReference type="Gene3D" id="3.40.50.2020">
    <property type="match status" value="1"/>
</dbReference>
<dbReference type="SUPFAM" id="SSF53271">
    <property type="entry name" value="PRTase-like"/>
    <property type="match status" value="1"/>
</dbReference>
<dbReference type="InterPro" id="IPR051910">
    <property type="entry name" value="ComF/GntX_DNA_util-trans"/>
</dbReference>
<reference evidence="3 4" key="1">
    <citation type="journal article" date="2016" name="Nat. Biotechnol.">
        <title>Measurement of bacterial replication rates in microbial communities.</title>
        <authorList>
            <person name="Brown C.T."/>
            <person name="Olm M.R."/>
            <person name="Thomas B.C."/>
            <person name="Banfield J.F."/>
        </authorList>
    </citation>
    <scope>NUCLEOTIDE SEQUENCE [LARGE SCALE GENOMIC DNA]</scope>
    <source>
        <strain evidence="3">CAG:67_53_122</strain>
    </source>
</reference>
<gene>
    <name evidence="3" type="ORF">BHV66_06405</name>
</gene>
<organism evidence="3 4">
    <name type="scientific">Alistipes putredinis</name>
    <dbReference type="NCBI Taxonomy" id="28117"/>
    <lineage>
        <taxon>Bacteria</taxon>
        <taxon>Pseudomonadati</taxon>
        <taxon>Bacteroidota</taxon>
        <taxon>Bacteroidia</taxon>
        <taxon>Bacteroidales</taxon>
        <taxon>Rikenellaceae</taxon>
        <taxon>Alistipes</taxon>
    </lineage>
</organism>
<dbReference type="PANTHER" id="PTHR47505:SF1">
    <property type="entry name" value="DNA UTILIZATION PROTEIN YHGH"/>
    <property type="match status" value="1"/>
</dbReference>
<keyword evidence="3" id="KW-0328">Glycosyltransferase</keyword>
<dbReference type="PANTHER" id="PTHR47505">
    <property type="entry name" value="DNA UTILIZATION PROTEIN YHGH"/>
    <property type="match status" value="1"/>
</dbReference>
<dbReference type="InterPro" id="IPR029057">
    <property type="entry name" value="PRTase-like"/>
</dbReference>
<dbReference type="CDD" id="cd06223">
    <property type="entry name" value="PRTases_typeI"/>
    <property type="match status" value="1"/>
</dbReference>
<dbReference type="RefSeq" id="WP_278339320.1">
    <property type="nucleotide sequence ID" value="NZ_BAAFLA010000006.1"/>
</dbReference>
<feature type="domain" description="Phosphoribosyltransferase" evidence="2">
    <location>
        <begin position="133"/>
        <end position="226"/>
    </location>
</feature>
<protein>
    <submittedName>
        <fullName evidence="3">Amidophosphoribosyltransferase</fullName>
    </submittedName>
</protein>
<dbReference type="Proteomes" id="UP000187417">
    <property type="component" value="Unassembled WGS sequence"/>
</dbReference>
<name>A0A1Q6F579_9BACT</name>
<evidence type="ECO:0000313" key="3">
    <source>
        <dbReference type="EMBL" id="OKY94074.1"/>
    </source>
</evidence>
<accession>A0A1Q6F579</accession>
<comment type="caution">
    <text evidence="3">The sequence shown here is derived from an EMBL/GenBank/DDBJ whole genome shotgun (WGS) entry which is preliminary data.</text>
</comment>
<dbReference type="EMBL" id="MNQH01000030">
    <property type="protein sequence ID" value="OKY94074.1"/>
    <property type="molecule type" value="Genomic_DNA"/>
</dbReference>
<comment type="similarity">
    <text evidence="1">Belongs to the ComF/GntX family.</text>
</comment>
<evidence type="ECO:0000259" key="2">
    <source>
        <dbReference type="Pfam" id="PF00156"/>
    </source>
</evidence>
<sequence length="236" mass="26099">MSILNDIKGLFLPPVCPVCGGELHEGEGAFCMMCRTLAPQTGFWRRADNPLAERLRNEFPIVQASAFLWFVAGSSWQRAIHGFKYYNRWRTARDLGAWYGGNLADSGLYGSVDCIVPVPLHTRRLLARGYNQAAYIAEGIASRMGVPVEDRVVRRLRNNPSQTTRSSAGRWENVRDLFAVARPGALAGRHVLLVDDVVTTGSTLLSCTEALLRAVPDCRVSIAALAVSRRHFGLDR</sequence>
<dbReference type="InterPro" id="IPR000836">
    <property type="entry name" value="PRTase_dom"/>
</dbReference>
<keyword evidence="3" id="KW-0808">Transferase</keyword>
<proteinExistence type="inferred from homology"/>
<dbReference type="GO" id="GO:0016757">
    <property type="term" value="F:glycosyltransferase activity"/>
    <property type="evidence" value="ECO:0007669"/>
    <property type="project" value="UniProtKB-KW"/>
</dbReference>
<dbReference type="Pfam" id="PF00156">
    <property type="entry name" value="Pribosyltran"/>
    <property type="match status" value="1"/>
</dbReference>
<evidence type="ECO:0000256" key="1">
    <source>
        <dbReference type="ARBA" id="ARBA00008007"/>
    </source>
</evidence>
<evidence type="ECO:0000313" key="4">
    <source>
        <dbReference type="Proteomes" id="UP000187417"/>
    </source>
</evidence>
<dbReference type="AlphaFoldDB" id="A0A1Q6F579"/>
<dbReference type="STRING" id="28117.BHV66_06405"/>